<feature type="region of interest" description="Disordered" evidence="1">
    <location>
        <begin position="149"/>
        <end position="194"/>
    </location>
</feature>
<comment type="caution">
    <text evidence="3">The sequence shown here is derived from an EMBL/GenBank/DDBJ whole genome shotgun (WGS) entry which is preliminary data.</text>
</comment>
<feature type="compositionally biased region" description="Basic and acidic residues" evidence="1">
    <location>
        <begin position="166"/>
        <end position="177"/>
    </location>
</feature>
<reference evidence="3" key="1">
    <citation type="submission" date="2023-07" db="EMBL/GenBank/DDBJ databases">
        <authorList>
            <consortium name="AG Swart"/>
            <person name="Singh M."/>
            <person name="Singh A."/>
            <person name="Seah K."/>
            <person name="Emmerich C."/>
        </authorList>
    </citation>
    <scope>NUCLEOTIDE SEQUENCE</scope>
    <source>
        <strain evidence="3">DP1</strain>
    </source>
</reference>
<keyword evidence="4" id="KW-1185">Reference proteome</keyword>
<keyword evidence="2" id="KW-0472">Membrane</keyword>
<dbReference type="EMBL" id="CAMPGE010029719">
    <property type="protein sequence ID" value="CAI2387202.1"/>
    <property type="molecule type" value="Genomic_DNA"/>
</dbReference>
<proteinExistence type="predicted"/>
<organism evidence="3 4">
    <name type="scientific">Euplotes crassus</name>
    <dbReference type="NCBI Taxonomy" id="5936"/>
    <lineage>
        <taxon>Eukaryota</taxon>
        <taxon>Sar</taxon>
        <taxon>Alveolata</taxon>
        <taxon>Ciliophora</taxon>
        <taxon>Intramacronucleata</taxon>
        <taxon>Spirotrichea</taxon>
        <taxon>Hypotrichia</taxon>
        <taxon>Euplotida</taxon>
        <taxon>Euplotidae</taxon>
        <taxon>Moneuplotes</taxon>
    </lineage>
</organism>
<evidence type="ECO:0000313" key="3">
    <source>
        <dbReference type="EMBL" id="CAI2387202.1"/>
    </source>
</evidence>
<evidence type="ECO:0000313" key="4">
    <source>
        <dbReference type="Proteomes" id="UP001295684"/>
    </source>
</evidence>
<feature type="transmembrane region" description="Helical" evidence="2">
    <location>
        <begin position="267"/>
        <end position="290"/>
    </location>
</feature>
<name>A0AAD2DAL1_EUPCR</name>
<evidence type="ECO:0000256" key="2">
    <source>
        <dbReference type="SAM" id="Phobius"/>
    </source>
</evidence>
<accession>A0AAD2DAL1</accession>
<evidence type="ECO:0000256" key="1">
    <source>
        <dbReference type="SAM" id="MobiDB-lite"/>
    </source>
</evidence>
<dbReference type="Proteomes" id="UP001295684">
    <property type="component" value="Unassembled WGS sequence"/>
</dbReference>
<sequence length="329" mass="37498">MESYSKYCDENCGEEAQYYVKEIDQYYCRRHFDLNCEPEDGIRLTSPDVVKSKIKDIENGLKIFLAFTEDKLKGSIREESELLYTKLDNSFQQLKTKVEEANANKSILMFTDLKKEASQLKTEVDNESLFNSFTTEFFWSLSKEAMNSDEAPALAKQDPSIPANEHPSHSNPIEEAKAQPLSKPKPAQNSPLQKEMVKDPDCRLFIQNMGKDQEVEFWLEKKFCRKLFGLMDQEVMEGLNKISVMDAVHAGKDEFATFMSKIPDGLIFLYFSLGASIFSISPYLPSILALKSRLKGGISFNNCTITEKEKADIGETFKDNEVQYGKPLV</sequence>
<gene>
    <name evidence="3" type="ORF">ECRASSUSDP1_LOCUS28831</name>
</gene>
<dbReference type="AlphaFoldDB" id="A0AAD2DAL1"/>
<keyword evidence="2" id="KW-0812">Transmembrane</keyword>
<keyword evidence="2" id="KW-1133">Transmembrane helix</keyword>
<protein>
    <submittedName>
        <fullName evidence="3">Uncharacterized protein</fullName>
    </submittedName>
</protein>